<dbReference type="PANTHER" id="PTHR42788:SF17">
    <property type="entry name" value="ALIPHATIC SULFONATES IMPORT ATP-BINDING PROTEIN SSUB"/>
    <property type="match status" value="1"/>
</dbReference>
<dbReference type="InterPro" id="IPR017871">
    <property type="entry name" value="ABC_transporter-like_CS"/>
</dbReference>
<dbReference type="PROSITE" id="PS50893">
    <property type="entry name" value="ABC_TRANSPORTER_2"/>
    <property type="match status" value="1"/>
</dbReference>
<organism evidence="9 10">
    <name type="scientific">Reyranella aquatilis</name>
    <dbReference type="NCBI Taxonomy" id="2035356"/>
    <lineage>
        <taxon>Bacteria</taxon>
        <taxon>Pseudomonadati</taxon>
        <taxon>Pseudomonadota</taxon>
        <taxon>Alphaproteobacteria</taxon>
        <taxon>Hyphomicrobiales</taxon>
        <taxon>Reyranellaceae</taxon>
        <taxon>Reyranella</taxon>
    </lineage>
</organism>
<keyword evidence="6" id="KW-1278">Translocase</keyword>
<reference evidence="9 10" key="1">
    <citation type="submission" date="2021-11" db="EMBL/GenBank/DDBJ databases">
        <authorList>
            <person name="Lee D.-H."/>
            <person name="Kim S.-B."/>
        </authorList>
    </citation>
    <scope>NUCLEOTIDE SEQUENCE [LARGE SCALE GENOMIC DNA]</scope>
    <source>
        <strain evidence="9 10">KCTC 52223</strain>
    </source>
</reference>
<evidence type="ECO:0000313" key="10">
    <source>
        <dbReference type="Proteomes" id="UP001198862"/>
    </source>
</evidence>
<dbReference type="SUPFAM" id="SSF52540">
    <property type="entry name" value="P-loop containing nucleoside triphosphate hydrolases"/>
    <property type="match status" value="1"/>
</dbReference>
<accession>A0ABS8KTR5</accession>
<comment type="caution">
    <text evidence="9">The sequence shown here is derived from an EMBL/GenBank/DDBJ whole genome shotgun (WGS) entry which is preliminary data.</text>
</comment>
<dbReference type="Pfam" id="PF00005">
    <property type="entry name" value="ABC_tran"/>
    <property type="match status" value="1"/>
</dbReference>
<dbReference type="InterPro" id="IPR050166">
    <property type="entry name" value="ABC_transporter_ATP-bind"/>
</dbReference>
<dbReference type="SMART" id="SM00382">
    <property type="entry name" value="AAA"/>
    <property type="match status" value="1"/>
</dbReference>
<evidence type="ECO:0000256" key="4">
    <source>
        <dbReference type="ARBA" id="ARBA00022741"/>
    </source>
</evidence>
<dbReference type="EMBL" id="JAJISD010000003">
    <property type="protein sequence ID" value="MCC8429033.1"/>
    <property type="molecule type" value="Genomic_DNA"/>
</dbReference>
<evidence type="ECO:0000256" key="6">
    <source>
        <dbReference type="ARBA" id="ARBA00022967"/>
    </source>
</evidence>
<dbReference type="InterPro" id="IPR003439">
    <property type="entry name" value="ABC_transporter-like_ATP-bd"/>
</dbReference>
<keyword evidence="4" id="KW-0547">Nucleotide-binding</keyword>
<evidence type="ECO:0000256" key="2">
    <source>
        <dbReference type="ARBA" id="ARBA00022448"/>
    </source>
</evidence>
<feature type="domain" description="ABC transporter" evidence="8">
    <location>
        <begin position="7"/>
        <end position="234"/>
    </location>
</feature>
<evidence type="ECO:0000256" key="5">
    <source>
        <dbReference type="ARBA" id="ARBA00022840"/>
    </source>
</evidence>
<proteinExistence type="inferred from homology"/>
<dbReference type="InterPro" id="IPR027417">
    <property type="entry name" value="P-loop_NTPase"/>
</dbReference>
<dbReference type="Proteomes" id="UP001198862">
    <property type="component" value="Unassembled WGS sequence"/>
</dbReference>
<evidence type="ECO:0000313" key="9">
    <source>
        <dbReference type="EMBL" id="MCC8429033.1"/>
    </source>
</evidence>
<evidence type="ECO:0000256" key="7">
    <source>
        <dbReference type="ARBA" id="ARBA00023136"/>
    </source>
</evidence>
<dbReference type="PROSITE" id="PS00211">
    <property type="entry name" value="ABC_TRANSPORTER_1"/>
    <property type="match status" value="1"/>
</dbReference>
<dbReference type="RefSeq" id="WP_230550250.1">
    <property type="nucleotide sequence ID" value="NZ_JAJISD010000003.1"/>
</dbReference>
<sequence>MESVIDIRGLGLTFERDGRRTEVLRGLDLSIPRGAFVAIVGASGVGKSTLLRVLIGLAKASAGQVSVTTRSAARQPVALVFQDSRLLPWRRVVDNVALGLEGSGLSKIERRARAVEALRVVGLAELAGRWPYQLSGGQRQRVSLARALAVEPEVLLMDEPFSALDAISREGLQDELTRIWRETGKTILFVTHDIEEAVYLADRVVVLAGAPGRAVIDRTIDASRPRHRDDPAHSALIADIRGHIARPG</sequence>
<keyword evidence="7" id="KW-0472">Membrane</keyword>
<keyword evidence="10" id="KW-1185">Reference proteome</keyword>
<gene>
    <name evidence="9" type="ORF">LJ725_08655</name>
</gene>
<dbReference type="InterPro" id="IPR003593">
    <property type="entry name" value="AAA+_ATPase"/>
</dbReference>
<dbReference type="GO" id="GO:0005524">
    <property type="term" value="F:ATP binding"/>
    <property type="evidence" value="ECO:0007669"/>
    <property type="project" value="UniProtKB-KW"/>
</dbReference>
<dbReference type="PANTHER" id="PTHR42788">
    <property type="entry name" value="TAURINE IMPORT ATP-BINDING PROTEIN-RELATED"/>
    <property type="match status" value="1"/>
</dbReference>
<name>A0ABS8KTR5_9HYPH</name>
<comment type="similarity">
    <text evidence="1">Belongs to the ABC transporter superfamily.</text>
</comment>
<evidence type="ECO:0000256" key="1">
    <source>
        <dbReference type="ARBA" id="ARBA00005417"/>
    </source>
</evidence>
<dbReference type="Gene3D" id="3.40.50.300">
    <property type="entry name" value="P-loop containing nucleotide triphosphate hydrolases"/>
    <property type="match status" value="1"/>
</dbReference>
<keyword evidence="5 9" id="KW-0067">ATP-binding</keyword>
<keyword evidence="2" id="KW-0813">Transport</keyword>
<protein>
    <submittedName>
        <fullName evidence="9">ABC transporter ATP-binding protein</fullName>
    </submittedName>
</protein>
<evidence type="ECO:0000259" key="8">
    <source>
        <dbReference type="PROSITE" id="PS50893"/>
    </source>
</evidence>
<dbReference type="CDD" id="cd03293">
    <property type="entry name" value="ABC_NrtD_SsuB_transporters"/>
    <property type="match status" value="1"/>
</dbReference>
<keyword evidence="3" id="KW-1003">Cell membrane</keyword>
<evidence type="ECO:0000256" key="3">
    <source>
        <dbReference type="ARBA" id="ARBA00022475"/>
    </source>
</evidence>